<evidence type="ECO:0000256" key="6">
    <source>
        <dbReference type="ARBA" id="ARBA00022842"/>
    </source>
</evidence>
<dbReference type="NCBIfam" id="TIGR00195">
    <property type="entry name" value="exoDNase_III"/>
    <property type="match status" value="1"/>
</dbReference>
<dbReference type="NCBIfam" id="TIGR00633">
    <property type="entry name" value="xth"/>
    <property type="match status" value="1"/>
</dbReference>
<evidence type="ECO:0000313" key="9">
    <source>
        <dbReference type="Proteomes" id="UP000823201"/>
    </source>
</evidence>
<reference evidence="8 9" key="1">
    <citation type="submission" date="2021-01" db="EMBL/GenBank/DDBJ databases">
        <title>Genomic Encyclopedia of Type Strains, Phase IV (KMG-IV): sequencing the most valuable type-strain genomes for metagenomic binning, comparative biology and taxonomic classification.</title>
        <authorList>
            <person name="Goeker M."/>
        </authorList>
    </citation>
    <scope>NUCLEOTIDE SEQUENCE [LARGE SCALE GENOMIC DNA]</scope>
    <source>
        <strain evidence="8 9">DSM 100968</strain>
    </source>
</reference>
<evidence type="ECO:0000259" key="7">
    <source>
        <dbReference type="Pfam" id="PF03372"/>
    </source>
</evidence>
<gene>
    <name evidence="8" type="ORF">JOC27_000734</name>
</gene>
<sequence length="252" mass="29552">MKLVSWNVNGFRALQRKMDVYQWMLQQELDAFMIQETKLQADQIAFDTPDYFQYWNHAVRKGYSGTAIFVKRKPENVKYGMGIEEYDQEGRLITLEYPDYFLVTCYTPNSQRDLARLDFRLGWGSAFTRYIKSLDLEKPVIFCGDLNVAHQAIDLRYPKNNEKNSGFTVEERHDFSELLSAGFADSFRSLHPQSEGAYTWWSYRLNARERNIGWRIDYFVLSKRLNAAIVKAAIRHEVMGSDHCPIELVIDL</sequence>
<dbReference type="PANTHER" id="PTHR22748:SF6">
    <property type="entry name" value="DNA-(APURINIC OR APYRIMIDINIC SITE) ENDONUCLEASE"/>
    <property type="match status" value="1"/>
</dbReference>
<evidence type="ECO:0000256" key="4">
    <source>
        <dbReference type="ARBA" id="ARBA00022723"/>
    </source>
</evidence>
<keyword evidence="6" id="KW-0460">Magnesium</keyword>
<dbReference type="PROSITE" id="PS51435">
    <property type="entry name" value="AP_NUCLEASE_F1_4"/>
    <property type="match status" value="1"/>
</dbReference>
<feature type="domain" description="Endonuclease/exonuclease/phosphatase" evidence="7">
    <location>
        <begin position="4"/>
        <end position="243"/>
    </location>
</feature>
<dbReference type="CDD" id="cd09087">
    <property type="entry name" value="Ape1-like_AP-endo"/>
    <property type="match status" value="1"/>
</dbReference>
<accession>A0ABS2Q674</accession>
<dbReference type="InterPro" id="IPR004808">
    <property type="entry name" value="AP_endonuc_1"/>
</dbReference>
<evidence type="ECO:0000256" key="2">
    <source>
        <dbReference type="ARBA" id="ARBA00001946"/>
    </source>
</evidence>
<dbReference type="Pfam" id="PF03372">
    <property type="entry name" value="Exo_endo_phos"/>
    <property type="match status" value="1"/>
</dbReference>
<dbReference type="RefSeq" id="WP_205005642.1">
    <property type="nucleotide sequence ID" value="NZ_CBCRXA010000004.1"/>
</dbReference>
<dbReference type="EC" id="3.1.11.2" evidence="8"/>
<dbReference type="Gene3D" id="3.60.10.10">
    <property type="entry name" value="Endonuclease/exonuclease/phosphatase"/>
    <property type="match status" value="1"/>
</dbReference>
<dbReference type="SUPFAM" id="SSF56219">
    <property type="entry name" value="DNase I-like"/>
    <property type="match status" value="1"/>
</dbReference>
<evidence type="ECO:0000256" key="1">
    <source>
        <dbReference type="ARBA" id="ARBA00001936"/>
    </source>
</evidence>
<organism evidence="8 9">
    <name type="scientific">Sporolactobacillus spathodeae</name>
    <dbReference type="NCBI Taxonomy" id="1465502"/>
    <lineage>
        <taxon>Bacteria</taxon>
        <taxon>Bacillati</taxon>
        <taxon>Bacillota</taxon>
        <taxon>Bacilli</taxon>
        <taxon>Bacillales</taxon>
        <taxon>Sporolactobacillaceae</taxon>
        <taxon>Sporolactobacillus</taxon>
    </lineage>
</organism>
<dbReference type="Proteomes" id="UP000823201">
    <property type="component" value="Unassembled WGS sequence"/>
</dbReference>
<evidence type="ECO:0000256" key="5">
    <source>
        <dbReference type="ARBA" id="ARBA00022801"/>
    </source>
</evidence>
<dbReference type="InterPro" id="IPR020848">
    <property type="entry name" value="AP_endonuclease_F1_CS"/>
</dbReference>
<dbReference type="GO" id="GO:0008311">
    <property type="term" value="F:double-stranded DNA 3'-5' DNA exonuclease activity"/>
    <property type="evidence" value="ECO:0007669"/>
    <property type="project" value="UniProtKB-EC"/>
</dbReference>
<comment type="cofactor">
    <cofactor evidence="1">
        <name>Mn(2+)</name>
        <dbReference type="ChEBI" id="CHEBI:29035"/>
    </cofactor>
</comment>
<dbReference type="InterPro" id="IPR005135">
    <property type="entry name" value="Endo/exonuclease/phosphatase"/>
</dbReference>
<protein>
    <submittedName>
        <fullName evidence="8">Exodeoxyribonuclease-3</fullName>
        <ecNumber evidence="8">3.1.11.2</ecNumber>
    </submittedName>
</protein>
<dbReference type="PROSITE" id="PS00728">
    <property type="entry name" value="AP_NUCLEASE_F1_3"/>
    <property type="match status" value="1"/>
</dbReference>
<comment type="cofactor">
    <cofactor evidence="2">
        <name>Mg(2+)</name>
        <dbReference type="ChEBI" id="CHEBI:18420"/>
    </cofactor>
</comment>
<dbReference type="EMBL" id="JAFBEV010000005">
    <property type="protein sequence ID" value="MBM7657291.1"/>
    <property type="molecule type" value="Genomic_DNA"/>
</dbReference>
<dbReference type="InterPro" id="IPR036691">
    <property type="entry name" value="Endo/exonu/phosph_ase_sf"/>
</dbReference>
<keyword evidence="4" id="KW-0479">Metal-binding</keyword>
<comment type="caution">
    <text evidence="8">The sequence shown here is derived from an EMBL/GenBank/DDBJ whole genome shotgun (WGS) entry which is preliminary data.</text>
</comment>
<name>A0ABS2Q674_9BACL</name>
<proteinExistence type="inferred from homology"/>
<keyword evidence="5 8" id="KW-0378">Hydrolase</keyword>
<evidence type="ECO:0000313" key="8">
    <source>
        <dbReference type="EMBL" id="MBM7657291.1"/>
    </source>
</evidence>
<comment type="similarity">
    <text evidence="3">Belongs to the DNA repair enzymes AP/ExoA family.</text>
</comment>
<evidence type="ECO:0000256" key="3">
    <source>
        <dbReference type="ARBA" id="ARBA00007092"/>
    </source>
</evidence>
<keyword evidence="9" id="KW-1185">Reference proteome</keyword>
<dbReference type="PANTHER" id="PTHR22748">
    <property type="entry name" value="AP ENDONUCLEASE"/>
    <property type="match status" value="1"/>
</dbReference>